<dbReference type="InterPro" id="IPR003864">
    <property type="entry name" value="CSC1/OSCA1-like_7TM"/>
</dbReference>
<dbReference type="GO" id="GO:0005886">
    <property type="term" value="C:plasma membrane"/>
    <property type="evidence" value="ECO:0007669"/>
    <property type="project" value="TreeGrafter"/>
</dbReference>
<keyword evidence="5 8" id="KW-1133">Transmembrane helix</keyword>
<name>A0A1V8SA46_9PEZI</name>
<feature type="transmembrane region" description="Helical" evidence="8">
    <location>
        <begin position="117"/>
        <end position="136"/>
    </location>
</feature>
<keyword evidence="6 8" id="KW-0472">Membrane</keyword>
<feature type="transmembrane region" description="Helical" evidence="8">
    <location>
        <begin position="37"/>
        <end position="59"/>
    </location>
</feature>
<feature type="compositionally biased region" description="Basic and acidic residues" evidence="7">
    <location>
        <begin position="336"/>
        <end position="346"/>
    </location>
</feature>
<evidence type="ECO:0000259" key="12">
    <source>
        <dbReference type="Pfam" id="PF14703"/>
    </source>
</evidence>
<dbReference type="InterPro" id="IPR032880">
    <property type="entry name" value="CSC1/OSCA1-like_N"/>
</dbReference>
<dbReference type="Pfam" id="PF12621">
    <property type="entry name" value="PHM7_ext"/>
    <property type="match status" value="1"/>
</dbReference>
<feature type="transmembrane region" description="Helical" evidence="8">
    <location>
        <begin position="526"/>
        <end position="545"/>
    </location>
</feature>
<feature type="region of interest" description="Disordered" evidence="7">
    <location>
        <begin position="866"/>
        <end position="964"/>
    </location>
</feature>
<dbReference type="InParanoid" id="A0A1V8SA46"/>
<dbReference type="Pfam" id="PF14703">
    <property type="entry name" value="PHM7_cyt"/>
    <property type="match status" value="1"/>
</dbReference>
<evidence type="ECO:0000256" key="3">
    <source>
        <dbReference type="ARBA" id="ARBA00022448"/>
    </source>
</evidence>
<feature type="transmembrane region" description="Helical" evidence="8">
    <location>
        <begin position="683"/>
        <end position="702"/>
    </location>
</feature>
<feature type="region of interest" description="Disordered" evidence="7">
    <location>
        <begin position="1096"/>
        <end position="1115"/>
    </location>
</feature>
<dbReference type="OrthoDB" id="1076608at2759"/>
<comment type="subcellular location">
    <subcellularLocation>
        <location evidence="1">Membrane</location>
        <topology evidence="1">Multi-pass membrane protein</topology>
    </subcellularLocation>
</comment>
<feature type="compositionally biased region" description="Polar residues" evidence="7">
    <location>
        <begin position="943"/>
        <end position="957"/>
    </location>
</feature>
<dbReference type="PANTHER" id="PTHR13018">
    <property type="entry name" value="PROBABLE MEMBRANE PROTEIN DUF221-RELATED"/>
    <property type="match status" value="1"/>
</dbReference>
<dbReference type="Pfam" id="PF13967">
    <property type="entry name" value="RSN1_TM"/>
    <property type="match status" value="1"/>
</dbReference>
<keyword evidence="3" id="KW-0813">Transport</keyword>
<reference evidence="14" key="1">
    <citation type="submission" date="2017-03" db="EMBL/GenBank/DDBJ databases">
        <title>Genomes of endolithic fungi from Antarctica.</title>
        <authorList>
            <person name="Coleine C."/>
            <person name="Masonjones S."/>
            <person name="Stajich J.E."/>
        </authorList>
    </citation>
    <scope>NUCLEOTIDE SEQUENCE [LARGE SCALE GENOMIC DNA]</scope>
    <source>
        <strain evidence="14">CCFEE 5527</strain>
    </source>
</reference>
<evidence type="ECO:0000256" key="8">
    <source>
        <dbReference type="SAM" id="Phobius"/>
    </source>
</evidence>
<feature type="transmembrane region" description="Helical" evidence="8">
    <location>
        <begin position="621"/>
        <end position="645"/>
    </location>
</feature>
<proteinExistence type="inferred from homology"/>
<dbReference type="AlphaFoldDB" id="A0A1V8SA46"/>
<evidence type="ECO:0000256" key="6">
    <source>
        <dbReference type="ARBA" id="ARBA00023136"/>
    </source>
</evidence>
<feature type="transmembrane region" description="Helical" evidence="8">
    <location>
        <begin position="166"/>
        <end position="185"/>
    </location>
</feature>
<feature type="transmembrane region" description="Helical" evidence="8">
    <location>
        <begin position="816"/>
        <end position="834"/>
    </location>
</feature>
<dbReference type="InterPro" id="IPR027815">
    <property type="entry name" value="CSC1/OSCA1-like_cyt"/>
</dbReference>
<dbReference type="InterPro" id="IPR045122">
    <property type="entry name" value="Csc1-like"/>
</dbReference>
<dbReference type="GO" id="GO:0005227">
    <property type="term" value="F:calcium-activated cation channel activity"/>
    <property type="evidence" value="ECO:0007669"/>
    <property type="project" value="InterPro"/>
</dbReference>
<dbReference type="Proteomes" id="UP000192596">
    <property type="component" value="Unassembled WGS sequence"/>
</dbReference>
<evidence type="ECO:0000259" key="11">
    <source>
        <dbReference type="Pfam" id="PF13967"/>
    </source>
</evidence>
<keyword evidence="4 8" id="KW-0812">Transmembrane</keyword>
<feature type="compositionally biased region" description="Polar residues" evidence="7">
    <location>
        <begin position="347"/>
        <end position="361"/>
    </location>
</feature>
<evidence type="ECO:0000256" key="7">
    <source>
        <dbReference type="SAM" id="MobiDB-lite"/>
    </source>
</evidence>
<evidence type="ECO:0000256" key="4">
    <source>
        <dbReference type="ARBA" id="ARBA00022692"/>
    </source>
</evidence>
<keyword evidence="14" id="KW-1185">Reference proteome</keyword>
<comment type="similarity">
    <text evidence="2">Belongs to the CSC1 (TC 1.A.17) family.</text>
</comment>
<dbReference type="PANTHER" id="PTHR13018:SF20">
    <property type="entry name" value="SPORULATION-SPECIFIC PROTEIN 75"/>
    <property type="match status" value="1"/>
</dbReference>
<gene>
    <name evidence="13" type="ORF">B0A48_17993</name>
</gene>
<evidence type="ECO:0000259" key="9">
    <source>
        <dbReference type="Pfam" id="PF02714"/>
    </source>
</evidence>
<sequence length="1130" mass="126547">MSTAPSATATSASLGSLLNGNSGAALAAEHITWGALIGAIGIASASFGAQTFAFVLLRWRLSRIYRPRTYLVPERERVAPPPHGVIAWLKPIFATPSLQFIQKSGLDAYFFLRYLRMLLKIFVPLALLLLPILLPINRFSGGDTESQGISILSISNVAPEHTGHRLWAHLFLAITVVIYVCYVIFKELRGYIRVRQAYLTSPQHRIRASATTVLVTGIPKKWLTTEALDGLYDVFPGGIRNIWINRNFDELADKVSLRDKFAKSLENAETNLIKLCRTKHLKKMKKEGASKEKLEEARELTSMGNGNIKVGMDGRLKEKQGDEVTDNNRPPVPSKNSDEVPLRDSSETAVDSSAIDNSQDLKANPEQKVSGSKWAEKLQFWKKDKAEEVKEVYPEALSPDFDDDKDEDALWRTYIAAKDREKMRLPIVNQTWFPSLPLVGKQVDRIYYLRREVARLNLEIQADQNNVEKYPFMNSAFIQFNHQVAAHMACQAVSHHVPNHMSPRTVEISPNDVLWDNMSIKWWERYIRFSIVVAISVGLVIFYAIPVTFSSLLANIGVVSTQISWLGFLTTWPTAAKSIVSGVLPPAIVQIVLLLVPIIYRFLVKLQGVSTGSARETGVQGWYFVFLFIQIFLVVSISGGLLSFFSKAASDPLGVASNLAQTMPKAANYFFSYLTIQGLSNSASALLQVGTLFGWFVLGPLLDSTPRAKWRRQTTLPEVKWGSFFPPFTNFAVIGIIYSVIAPLIMFFMIIIFGLYWIVYRYNVLYVYRFREDTGGVLFPQAVNQLFTGLYVMEVCLAGFFFLARDENQNASCVPQGIIIIMVGVFTVIYHFMLNQTFAPLLRYLPITLEDDAVIRDEEFARAQASKFDSAAQEDEDSSAHGVEHQLEDRERAETAEDEAATRKETEDIARRRSHPGLNSNPSHDSYHNPQSPSRNSWHRNAGHNTPHQPPAQSSWIKSDRWRQAAKDTGAGVLKLTEPVVKPALKVTGMAEDLVEQTMRDANRRVEARLAEANGLQAAVSRGADNDIEAQKTVADVLFAGYADELEDLTPDERDLLVRYAFQHSALRARKPVIWLPKDALGISDDEIRRGKAVSKHLEMSNEGTGLDRKGRATFDKSPPDFSNVDLIAL</sequence>
<feature type="domain" description="CSC1/OSCA1-like 7TM region" evidence="9">
    <location>
        <begin position="531"/>
        <end position="801"/>
    </location>
</feature>
<feature type="domain" description="CSC1/OSCA1-like cytosolic" evidence="12">
    <location>
        <begin position="211"/>
        <end position="517"/>
    </location>
</feature>
<feature type="domain" description="10TM putative phosphate transporter extracellular tail" evidence="10">
    <location>
        <begin position="1030"/>
        <end position="1121"/>
    </location>
</feature>
<evidence type="ECO:0008006" key="15">
    <source>
        <dbReference type="Google" id="ProtNLM"/>
    </source>
</evidence>
<evidence type="ECO:0000256" key="5">
    <source>
        <dbReference type="ARBA" id="ARBA00022989"/>
    </source>
</evidence>
<comment type="caution">
    <text evidence="13">The sequence shown here is derived from an EMBL/GenBank/DDBJ whole genome shotgun (WGS) entry which is preliminary data.</text>
</comment>
<evidence type="ECO:0000259" key="10">
    <source>
        <dbReference type="Pfam" id="PF12621"/>
    </source>
</evidence>
<feature type="transmembrane region" description="Helical" evidence="8">
    <location>
        <begin position="786"/>
        <end position="804"/>
    </location>
</feature>
<evidence type="ECO:0000313" key="14">
    <source>
        <dbReference type="Proteomes" id="UP000192596"/>
    </source>
</evidence>
<feature type="compositionally biased region" description="Basic and acidic residues" evidence="7">
    <location>
        <begin position="312"/>
        <end position="322"/>
    </location>
</feature>
<feature type="transmembrane region" description="Helical" evidence="8">
    <location>
        <begin position="731"/>
        <end position="759"/>
    </location>
</feature>
<feature type="compositionally biased region" description="Basic and acidic residues" evidence="7">
    <location>
        <begin position="878"/>
        <end position="911"/>
    </location>
</feature>
<evidence type="ECO:0000256" key="2">
    <source>
        <dbReference type="ARBA" id="ARBA00007779"/>
    </source>
</evidence>
<evidence type="ECO:0000313" key="13">
    <source>
        <dbReference type="EMBL" id="OQN96002.1"/>
    </source>
</evidence>
<dbReference type="EMBL" id="NAJO01000074">
    <property type="protein sequence ID" value="OQN96002.1"/>
    <property type="molecule type" value="Genomic_DNA"/>
</dbReference>
<feature type="region of interest" description="Disordered" evidence="7">
    <location>
        <begin position="285"/>
        <end position="368"/>
    </location>
</feature>
<evidence type="ECO:0000256" key="1">
    <source>
        <dbReference type="ARBA" id="ARBA00004141"/>
    </source>
</evidence>
<feature type="compositionally biased region" description="Polar residues" evidence="7">
    <location>
        <begin position="917"/>
        <end position="936"/>
    </location>
</feature>
<dbReference type="InterPro" id="IPR022257">
    <property type="entry name" value="PHM7_ext"/>
</dbReference>
<feature type="transmembrane region" description="Helical" evidence="8">
    <location>
        <begin position="579"/>
        <end position="600"/>
    </location>
</feature>
<dbReference type="Pfam" id="PF02714">
    <property type="entry name" value="RSN1_7TM"/>
    <property type="match status" value="1"/>
</dbReference>
<accession>A0A1V8SA46</accession>
<organism evidence="13 14">
    <name type="scientific">Cryoendolithus antarcticus</name>
    <dbReference type="NCBI Taxonomy" id="1507870"/>
    <lineage>
        <taxon>Eukaryota</taxon>
        <taxon>Fungi</taxon>
        <taxon>Dikarya</taxon>
        <taxon>Ascomycota</taxon>
        <taxon>Pezizomycotina</taxon>
        <taxon>Dothideomycetes</taxon>
        <taxon>Dothideomycetidae</taxon>
        <taxon>Cladosporiales</taxon>
        <taxon>Cladosporiaceae</taxon>
        <taxon>Cryoendolithus</taxon>
    </lineage>
</organism>
<protein>
    <recommendedName>
        <fullName evidence="15">CSC1/OSCA1-like 7TM region domain-containing protein</fullName>
    </recommendedName>
</protein>
<feature type="domain" description="CSC1/OSCA1-like N-terminal transmembrane" evidence="11">
    <location>
        <begin position="37"/>
        <end position="187"/>
    </location>
</feature>
<feature type="compositionally biased region" description="Basic and acidic residues" evidence="7">
    <location>
        <begin position="286"/>
        <end position="299"/>
    </location>
</feature>